<dbReference type="GO" id="GO:1904491">
    <property type="term" value="P:protein localization to ciliary transition zone"/>
    <property type="evidence" value="ECO:0007669"/>
    <property type="project" value="TreeGrafter"/>
</dbReference>
<dbReference type="AlphaFoldDB" id="D2H5M9"/>
<accession>D2H5M9</accession>
<dbReference type="PANTHER" id="PTHR20837:SF2">
    <property type="entry name" value="PROTEIN CC2D2B"/>
    <property type="match status" value="1"/>
</dbReference>
<dbReference type="GO" id="GO:1905515">
    <property type="term" value="P:non-motile cilium assembly"/>
    <property type="evidence" value="ECO:0007669"/>
    <property type="project" value="TreeGrafter"/>
</dbReference>
<sequence length="131" mass="15572">YVSVLRNVDARGVPGIPWLINAQKLFEWANEVKIDPNNPEYSDLMEFIMYMKHKGQDIPKYFRLEQMQDEFNFVSEEEMKKSKRFQLLQLRNAGQLDILLLQQIPLYDKDIPDLVFQVCGFYLNIAYCMIN</sequence>
<protein>
    <submittedName>
        <fullName evidence="1">Uncharacterized protein</fullName>
    </submittedName>
</protein>
<dbReference type="InterPro" id="IPR052434">
    <property type="entry name" value="Tectonic-like_complex_comp"/>
</dbReference>
<dbReference type="EMBL" id="GL192507">
    <property type="protein sequence ID" value="EFB24107.1"/>
    <property type="molecule type" value="Genomic_DNA"/>
</dbReference>
<dbReference type="InParanoid" id="D2H5M9"/>
<dbReference type="PANTHER" id="PTHR20837">
    <property type="entry name" value="CENTROSOMAL PROTEIN-RELATED"/>
    <property type="match status" value="1"/>
</dbReference>
<name>D2H5M9_AILME</name>
<feature type="non-terminal residue" evidence="1">
    <location>
        <position position="1"/>
    </location>
</feature>
<gene>
    <name evidence="1" type="ORF">PANDA_005212</name>
</gene>
<dbReference type="GO" id="GO:0035869">
    <property type="term" value="C:ciliary transition zone"/>
    <property type="evidence" value="ECO:0007669"/>
    <property type="project" value="TreeGrafter"/>
</dbReference>
<feature type="non-terminal residue" evidence="1">
    <location>
        <position position="131"/>
    </location>
</feature>
<organism evidence="1">
    <name type="scientific">Ailuropoda melanoleuca</name>
    <name type="common">Giant panda</name>
    <dbReference type="NCBI Taxonomy" id="9646"/>
    <lineage>
        <taxon>Eukaryota</taxon>
        <taxon>Metazoa</taxon>
        <taxon>Chordata</taxon>
        <taxon>Craniata</taxon>
        <taxon>Vertebrata</taxon>
        <taxon>Euteleostomi</taxon>
        <taxon>Mammalia</taxon>
        <taxon>Eutheria</taxon>
        <taxon>Laurasiatheria</taxon>
        <taxon>Carnivora</taxon>
        <taxon>Caniformia</taxon>
        <taxon>Ursidae</taxon>
        <taxon>Ailuropoda</taxon>
    </lineage>
</organism>
<reference evidence="1" key="1">
    <citation type="journal article" date="2010" name="Nature">
        <title>The sequence and de novo assembly of the giant panda genome.</title>
        <authorList>
            <person name="Li R."/>
            <person name="Fan W."/>
            <person name="Tian G."/>
            <person name="Zhu H."/>
            <person name="He L."/>
            <person name="Cai J."/>
            <person name="Huang Q."/>
            <person name="Cai Q."/>
            <person name="Li B."/>
            <person name="Bai Y."/>
            <person name="Zhang Z."/>
            <person name="Zhang Y."/>
            <person name="Wang W."/>
            <person name="Li J."/>
            <person name="Wei F."/>
            <person name="Li H."/>
            <person name="Jian M."/>
            <person name="Li J."/>
            <person name="Zhang Z."/>
            <person name="Nielsen R."/>
            <person name="Li D."/>
            <person name="Gu W."/>
            <person name="Yang Z."/>
            <person name="Xuan Z."/>
            <person name="Ryder O.A."/>
            <person name="Leung F.C."/>
            <person name="Zhou Y."/>
            <person name="Cao J."/>
            <person name="Sun X."/>
            <person name="Fu Y."/>
            <person name="Fang X."/>
            <person name="Guo X."/>
            <person name="Wang B."/>
            <person name="Hou R."/>
            <person name="Shen F."/>
            <person name="Mu B."/>
            <person name="Ni P."/>
            <person name="Lin R."/>
            <person name="Qian W."/>
            <person name="Wang G."/>
            <person name="Yu C."/>
            <person name="Nie W."/>
            <person name="Wang J."/>
            <person name="Wu Z."/>
            <person name="Liang H."/>
            <person name="Min J."/>
            <person name="Wu Q."/>
            <person name="Cheng S."/>
            <person name="Ruan J."/>
            <person name="Wang M."/>
            <person name="Shi Z."/>
            <person name="Wen M."/>
            <person name="Liu B."/>
            <person name="Ren X."/>
            <person name="Zheng H."/>
            <person name="Dong D."/>
            <person name="Cook K."/>
            <person name="Shan G."/>
            <person name="Zhang H."/>
            <person name="Kosiol C."/>
            <person name="Xie X."/>
            <person name="Lu Z."/>
            <person name="Zheng H."/>
            <person name="Li Y."/>
            <person name="Steiner C.C."/>
            <person name="Lam T.T."/>
            <person name="Lin S."/>
            <person name="Zhang Q."/>
            <person name="Li G."/>
            <person name="Tian J."/>
            <person name="Gong T."/>
            <person name="Liu H."/>
            <person name="Zhang D."/>
            <person name="Fang L."/>
            <person name="Ye C."/>
            <person name="Zhang J."/>
            <person name="Hu W."/>
            <person name="Xu A."/>
            <person name="Ren Y."/>
            <person name="Zhang G."/>
            <person name="Bruford M.W."/>
            <person name="Li Q."/>
            <person name="Ma L."/>
            <person name="Guo Y."/>
            <person name="An N."/>
            <person name="Hu Y."/>
            <person name="Zheng Y."/>
            <person name="Shi Y."/>
            <person name="Li Z."/>
            <person name="Liu Q."/>
            <person name="Chen Y."/>
            <person name="Zhao J."/>
            <person name="Qu N."/>
            <person name="Zhao S."/>
            <person name="Tian F."/>
            <person name="Wang X."/>
            <person name="Wang H."/>
            <person name="Xu L."/>
            <person name="Liu X."/>
            <person name="Vinar T."/>
            <person name="Wang Y."/>
            <person name="Lam T.W."/>
            <person name="Yiu S.M."/>
            <person name="Liu S."/>
            <person name="Zhang H."/>
            <person name="Li D."/>
            <person name="Huang Y."/>
            <person name="Wang X."/>
            <person name="Yang G."/>
            <person name="Jiang Z."/>
            <person name="Wang J."/>
            <person name="Qin N."/>
            <person name="Li L."/>
            <person name="Li J."/>
            <person name="Bolund L."/>
            <person name="Kristiansen K."/>
            <person name="Wong G.K."/>
            <person name="Olson M."/>
            <person name="Zhang X."/>
            <person name="Li S."/>
            <person name="Yang H."/>
            <person name="Wang J."/>
            <person name="Wang J."/>
        </authorList>
    </citation>
    <scope>NUCLEOTIDE SEQUENCE [LARGE SCALE GENOMIC DNA]</scope>
</reference>
<evidence type="ECO:0000313" key="1">
    <source>
        <dbReference type="EMBL" id="EFB24107.1"/>
    </source>
</evidence>
<proteinExistence type="predicted"/>